<keyword evidence="5 9" id="KW-0227">DNA damage</keyword>
<dbReference type="SUPFAM" id="SSF51658">
    <property type="entry name" value="Xylose isomerase-like"/>
    <property type="match status" value="1"/>
</dbReference>
<protein>
    <recommendedName>
        <fullName evidence="9">Probable endonuclease 4</fullName>
        <ecNumber evidence="9">3.1.21.2</ecNumber>
    </recommendedName>
    <alternativeName>
        <fullName evidence="9">Endodeoxyribonuclease IV</fullName>
    </alternativeName>
    <alternativeName>
        <fullName evidence="9">Endonuclease IV</fullName>
    </alternativeName>
</protein>
<evidence type="ECO:0000256" key="9">
    <source>
        <dbReference type="HAMAP-Rule" id="MF_00152"/>
    </source>
</evidence>
<dbReference type="OrthoDB" id="9805666at2"/>
<gene>
    <name evidence="9" type="primary">nfo</name>
    <name evidence="11" type="ORF">FRUB_03368</name>
</gene>
<feature type="binding site" evidence="9">
    <location>
        <position position="215"/>
    </location>
    <ligand>
        <name>Zn(2+)</name>
        <dbReference type="ChEBI" id="CHEBI:29105"/>
        <label>2</label>
    </ligand>
</feature>
<evidence type="ECO:0000256" key="7">
    <source>
        <dbReference type="ARBA" id="ARBA00022833"/>
    </source>
</evidence>
<comment type="cofactor">
    <cofactor evidence="9">
        <name>Zn(2+)</name>
        <dbReference type="ChEBI" id="CHEBI:29105"/>
    </cofactor>
    <text evidence="9">Binds 3 Zn(2+) ions.</text>
</comment>
<dbReference type="PANTHER" id="PTHR21445">
    <property type="entry name" value="ENDONUCLEASE IV ENDODEOXYRIBONUCLEASE IV"/>
    <property type="match status" value="1"/>
</dbReference>
<feature type="binding site" evidence="9">
    <location>
        <position position="107"/>
    </location>
    <ligand>
        <name>Zn(2+)</name>
        <dbReference type="ChEBI" id="CHEBI:29105"/>
        <label>1</label>
    </ligand>
</feature>
<organism evidence="11 12">
    <name type="scientific">Fimbriiglobus ruber</name>
    <dbReference type="NCBI Taxonomy" id="1908690"/>
    <lineage>
        <taxon>Bacteria</taxon>
        <taxon>Pseudomonadati</taxon>
        <taxon>Planctomycetota</taxon>
        <taxon>Planctomycetia</taxon>
        <taxon>Gemmatales</taxon>
        <taxon>Gemmataceae</taxon>
        <taxon>Fimbriiglobus</taxon>
    </lineage>
</organism>
<evidence type="ECO:0000256" key="5">
    <source>
        <dbReference type="ARBA" id="ARBA00022763"/>
    </source>
</evidence>
<feature type="binding site" evidence="9">
    <location>
        <position position="260"/>
    </location>
    <ligand>
        <name>Zn(2+)</name>
        <dbReference type="ChEBI" id="CHEBI:29105"/>
        <label>2</label>
    </ligand>
</feature>
<evidence type="ECO:0000256" key="2">
    <source>
        <dbReference type="ARBA" id="ARBA00022722"/>
    </source>
</evidence>
<dbReference type="Gene3D" id="3.20.20.150">
    <property type="entry name" value="Divalent-metal-dependent TIM barrel enzymes"/>
    <property type="match status" value="1"/>
</dbReference>
<dbReference type="GO" id="GO:0003906">
    <property type="term" value="F:DNA-(apurinic or apyrimidinic site) endonuclease activity"/>
    <property type="evidence" value="ECO:0007669"/>
    <property type="project" value="TreeGrafter"/>
</dbReference>
<dbReference type="CDD" id="cd00019">
    <property type="entry name" value="AP2Ec"/>
    <property type="match status" value="1"/>
</dbReference>
<keyword evidence="8 9" id="KW-0234">DNA repair</keyword>
<proteinExistence type="inferred from homology"/>
<sequence>MPLFGAHLSVAGGLHRAIEAAVDFQCETVQIFTKNASQWAGKPLIESEIDTFRTAVRKAKLKFPTAHDSYLINLAAPGDELYQKSIAALADELVRAEALGLTYLVTHPGAHVGSGEEAGLARVAAGLDEAHRRCEGFKVKILLETTAGQGSTLGHRFEHLARLLDAVAAPERLGVCLDTCHVFAAGYDLTTDEGYDAVFQEFDHVIGLKWLKLFHLNDSVKPFGSRVDRHAGLGLGHIGENAFRKLVTDLRFRTKPMILETPKEGENGEPMDPVNLGKLRMFLEEG</sequence>
<evidence type="ECO:0000313" key="11">
    <source>
        <dbReference type="EMBL" id="OWK43769.1"/>
    </source>
</evidence>
<evidence type="ECO:0000256" key="3">
    <source>
        <dbReference type="ARBA" id="ARBA00022723"/>
    </source>
</evidence>
<keyword evidence="12" id="KW-1185">Reference proteome</keyword>
<name>A0A225E2Q7_9BACT</name>
<dbReference type="InterPro" id="IPR018246">
    <property type="entry name" value="AP_endonuc_F2_Zn_BS"/>
</dbReference>
<keyword evidence="3 9" id="KW-0479">Metal-binding</keyword>
<dbReference type="GO" id="GO:0008833">
    <property type="term" value="F:deoxyribonuclease IV (phage-T4-induced) activity"/>
    <property type="evidence" value="ECO:0007669"/>
    <property type="project" value="UniProtKB-UniRule"/>
</dbReference>
<dbReference type="GO" id="GO:0006284">
    <property type="term" value="P:base-excision repair"/>
    <property type="evidence" value="ECO:0007669"/>
    <property type="project" value="TreeGrafter"/>
</dbReference>
<comment type="function">
    <text evidence="9">Endonuclease IV plays a role in DNA repair. It cleaves phosphodiester bonds at apurinic or apyrimidinic (AP) sites, generating a 3'-hydroxyl group and a 5'-terminal sugar phosphate.</text>
</comment>
<evidence type="ECO:0000259" key="10">
    <source>
        <dbReference type="Pfam" id="PF01261"/>
    </source>
</evidence>
<dbReference type="InterPro" id="IPR036237">
    <property type="entry name" value="Xyl_isomerase-like_sf"/>
</dbReference>
<feature type="binding site" evidence="9">
    <location>
        <position position="181"/>
    </location>
    <ligand>
        <name>Zn(2+)</name>
        <dbReference type="ChEBI" id="CHEBI:29105"/>
        <label>3</label>
    </ligand>
</feature>
<dbReference type="InterPro" id="IPR013022">
    <property type="entry name" value="Xyl_isomerase-like_TIM-brl"/>
</dbReference>
<dbReference type="GO" id="GO:0008081">
    <property type="term" value="F:phosphoric diester hydrolase activity"/>
    <property type="evidence" value="ECO:0007669"/>
    <property type="project" value="TreeGrafter"/>
</dbReference>
<dbReference type="EMBL" id="NIDE01000004">
    <property type="protein sequence ID" value="OWK43769.1"/>
    <property type="molecule type" value="Genomic_DNA"/>
</dbReference>
<dbReference type="GO" id="GO:0008270">
    <property type="term" value="F:zinc ion binding"/>
    <property type="evidence" value="ECO:0007669"/>
    <property type="project" value="UniProtKB-UniRule"/>
</dbReference>
<dbReference type="SMART" id="SM00518">
    <property type="entry name" value="AP2Ec"/>
    <property type="match status" value="1"/>
</dbReference>
<dbReference type="FunFam" id="3.20.20.150:FF:000001">
    <property type="entry name" value="Probable endonuclease 4"/>
    <property type="match status" value="1"/>
</dbReference>
<reference evidence="12" key="1">
    <citation type="submission" date="2017-06" db="EMBL/GenBank/DDBJ databases">
        <title>Genome analysis of Fimbriiglobus ruber SP5, the first member of the order Planctomycetales with confirmed chitinolytic capability.</title>
        <authorList>
            <person name="Ravin N.V."/>
            <person name="Rakitin A.L."/>
            <person name="Ivanova A.A."/>
            <person name="Beletsky A.V."/>
            <person name="Kulichevskaya I.S."/>
            <person name="Mardanov A.V."/>
            <person name="Dedysh S.N."/>
        </authorList>
    </citation>
    <scope>NUCLEOTIDE SEQUENCE [LARGE SCALE GENOMIC DNA]</scope>
    <source>
        <strain evidence="12">SP5</strain>
    </source>
</reference>
<dbReference type="PROSITE" id="PS00730">
    <property type="entry name" value="AP_NUCLEASE_F2_2"/>
    <property type="match status" value="1"/>
</dbReference>
<evidence type="ECO:0000256" key="6">
    <source>
        <dbReference type="ARBA" id="ARBA00022801"/>
    </source>
</evidence>
<dbReference type="Proteomes" id="UP000214646">
    <property type="component" value="Unassembled WGS sequence"/>
</dbReference>
<keyword evidence="7 9" id="KW-0862">Zinc</keyword>
<dbReference type="EC" id="3.1.21.2" evidence="9"/>
<evidence type="ECO:0000313" key="12">
    <source>
        <dbReference type="Proteomes" id="UP000214646"/>
    </source>
</evidence>
<accession>A0A225E2Q7</accession>
<evidence type="ECO:0000256" key="1">
    <source>
        <dbReference type="ARBA" id="ARBA00005340"/>
    </source>
</evidence>
<dbReference type="PROSITE" id="PS00729">
    <property type="entry name" value="AP_NUCLEASE_F2_1"/>
    <property type="match status" value="1"/>
</dbReference>
<dbReference type="PROSITE" id="PS00731">
    <property type="entry name" value="AP_NUCLEASE_F2_3"/>
    <property type="match status" value="1"/>
</dbReference>
<comment type="similarity">
    <text evidence="1 9">Belongs to the AP endonuclease 2 family.</text>
</comment>
<feature type="binding site" evidence="9">
    <location>
        <position position="144"/>
    </location>
    <ligand>
        <name>Zn(2+)</name>
        <dbReference type="ChEBI" id="CHEBI:29105"/>
        <label>2</label>
    </ligand>
</feature>
<feature type="binding site" evidence="9">
    <location>
        <position position="230"/>
    </location>
    <ligand>
        <name>Zn(2+)</name>
        <dbReference type="ChEBI" id="CHEBI:29105"/>
        <label>3</label>
    </ligand>
</feature>
<comment type="catalytic activity">
    <reaction evidence="9">
        <text>Endonucleolytic cleavage to 5'-phosphooligonucleotide end-products.</text>
        <dbReference type="EC" id="3.1.21.2"/>
    </reaction>
</comment>
<dbReference type="RefSeq" id="WP_088254579.1">
    <property type="nucleotide sequence ID" value="NZ_NIDE01000004.1"/>
</dbReference>
<comment type="caution">
    <text evidence="11">The sequence shown here is derived from an EMBL/GenBank/DDBJ whole genome shotgun (WGS) entry which is preliminary data.</text>
</comment>
<feature type="binding site" evidence="9">
    <location>
        <position position="67"/>
    </location>
    <ligand>
        <name>Zn(2+)</name>
        <dbReference type="ChEBI" id="CHEBI:29105"/>
        <label>1</label>
    </ligand>
</feature>
<keyword evidence="4 9" id="KW-0255">Endonuclease</keyword>
<feature type="domain" description="Xylose isomerase-like TIM barrel" evidence="10">
    <location>
        <begin position="19"/>
        <end position="267"/>
    </location>
</feature>
<dbReference type="PROSITE" id="PS51432">
    <property type="entry name" value="AP_NUCLEASE_F2_4"/>
    <property type="match status" value="1"/>
</dbReference>
<evidence type="ECO:0000256" key="4">
    <source>
        <dbReference type="ARBA" id="ARBA00022759"/>
    </source>
</evidence>
<dbReference type="GO" id="GO:0003677">
    <property type="term" value="F:DNA binding"/>
    <property type="evidence" value="ECO:0007669"/>
    <property type="project" value="InterPro"/>
</dbReference>
<feature type="binding site" evidence="9">
    <location>
        <position position="178"/>
    </location>
    <ligand>
        <name>Zn(2+)</name>
        <dbReference type="ChEBI" id="CHEBI:29105"/>
        <label>2</label>
    </ligand>
</feature>
<dbReference type="AlphaFoldDB" id="A0A225E2Q7"/>
<dbReference type="NCBIfam" id="TIGR00587">
    <property type="entry name" value="nfo"/>
    <property type="match status" value="1"/>
</dbReference>
<evidence type="ECO:0000256" key="8">
    <source>
        <dbReference type="ARBA" id="ARBA00023204"/>
    </source>
</evidence>
<dbReference type="InterPro" id="IPR001719">
    <property type="entry name" value="AP_endonuc_2"/>
</dbReference>
<feature type="binding site" evidence="9">
    <location>
        <position position="228"/>
    </location>
    <ligand>
        <name>Zn(2+)</name>
        <dbReference type="ChEBI" id="CHEBI:29105"/>
        <label>3</label>
    </ligand>
</feature>
<dbReference type="HAMAP" id="MF_00152">
    <property type="entry name" value="Nfo"/>
    <property type="match status" value="1"/>
</dbReference>
<keyword evidence="6 9" id="KW-0378">Hydrolase</keyword>
<dbReference type="PANTHER" id="PTHR21445:SF0">
    <property type="entry name" value="APURINIC-APYRIMIDINIC ENDONUCLEASE"/>
    <property type="match status" value="1"/>
</dbReference>
<feature type="binding site" evidence="9">
    <location>
        <position position="144"/>
    </location>
    <ligand>
        <name>Zn(2+)</name>
        <dbReference type="ChEBI" id="CHEBI:29105"/>
        <label>1</label>
    </ligand>
</feature>
<keyword evidence="2 9" id="KW-0540">Nuclease</keyword>
<dbReference type="Pfam" id="PF01261">
    <property type="entry name" value="AP_endonuc_2"/>
    <property type="match status" value="1"/>
</dbReference>